<keyword evidence="2" id="KW-1185">Reference proteome</keyword>
<protein>
    <submittedName>
        <fullName evidence="1">Uncharacterized protein</fullName>
    </submittedName>
</protein>
<dbReference type="Proteomes" id="UP000233837">
    <property type="component" value="Unassembled WGS sequence"/>
</dbReference>
<accession>A0A2I0X1M8</accession>
<reference evidence="1 2" key="2">
    <citation type="journal article" date="2017" name="Nature">
        <title>The Apostasia genome and the evolution of orchids.</title>
        <authorList>
            <person name="Zhang G.Q."/>
            <person name="Liu K.W."/>
            <person name="Li Z."/>
            <person name="Lohaus R."/>
            <person name="Hsiao Y.Y."/>
            <person name="Niu S.C."/>
            <person name="Wang J.Y."/>
            <person name="Lin Y.C."/>
            <person name="Xu Q."/>
            <person name="Chen L.J."/>
            <person name="Yoshida K."/>
            <person name="Fujiwara S."/>
            <person name="Wang Z.W."/>
            <person name="Zhang Y.Q."/>
            <person name="Mitsuda N."/>
            <person name="Wang M."/>
            <person name="Liu G.H."/>
            <person name="Pecoraro L."/>
            <person name="Huang H.X."/>
            <person name="Xiao X.J."/>
            <person name="Lin M."/>
            <person name="Wu X.Y."/>
            <person name="Wu W.L."/>
            <person name="Chen Y.Y."/>
            <person name="Chang S.B."/>
            <person name="Sakamoto S."/>
            <person name="Ohme-Takagi M."/>
            <person name="Yagi M."/>
            <person name="Zeng S.J."/>
            <person name="Shen C.Y."/>
            <person name="Yeh C.M."/>
            <person name="Luo Y.B."/>
            <person name="Tsai W.C."/>
            <person name="Van de Peer Y."/>
            <person name="Liu Z.J."/>
        </authorList>
    </citation>
    <scope>NUCLEOTIDE SEQUENCE [LARGE SCALE GENOMIC DNA]</scope>
    <source>
        <tissue evidence="1">The whole plant</tissue>
    </source>
</reference>
<evidence type="ECO:0000313" key="1">
    <source>
        <dbReference type="EMBL" id="PKU81816.1"/>
    </source>
</evidence>
<organism evidence="1 2">
    <name type="scientific">Dendrobium catenatum</name>
    <dbReference type="NCBI Taxonomy" id="906689"/>
    <lineage>
        <taxon>Eukaryota</taxon>
        <taxon>Viridiplantae</taxon>
        <taxon>Streptophyta</taxon>
        <taxon>Embryophyta</taxon>
        <taxon>Tracheophyta</taxon>
        <taxon>Spermatophyta</taxon>
        <taxon>Magnoliopsida</taxon>
        <taxon>Liliopsida</taxon>
        <taxon>Asparagales</taxon>
        <taxon>Orchidaceae</taxon>
        <taxon>Epidendroideae</taxon>
        <taxon>Malaxideae</taxon>
        <taxon>Dendrobiinae</taxon>
        <taxon>Dendrobium</taxon>
    </lineage>
</organism>
<gene>
    <name evidence="1" type="ORF">MA16_Dca003832</name>
</gene>
<dbReference type="EMBL" id="KZ502211">
    <property type="protein sequence ID" value="PKU81816.1"/>
    <property type="molecule type" value="Genomic_DNA"/>
</dbReference>
<reference evidence="1 2" key="1">
    <citation type="journal article" date="2016" name="Sci. Rep.">
        <title>The Dendrobium catenatum Lindl. genome sequence provides insights into polysaccharide synthase, floral development and adaptive evolution.</title>
        <authorList>
            <person name="Zhang G.Q."/>
            <person name="Xu Q."/>
            <person name="Bian C."/>
            <person name="Tsai W.C."/>
            <person name="Yeh C.M."/>
            <person name="Liu K.W."/>
            <person name="Yoshida K."/>
            <person name="Zhang L.S."/>
            <person name="Chang S.B."/>
            <person name="Chen F."/>
            <person name="Shi Y."/>
            <person name="Su Y.Y."/>
            <person name="Zhang Y.Q."/>
            <person name="Chen L.J."/>
            <person name="Yin Y."/>
            <person name="Lin M."/>
            <person name="Huang H."/>
            <person name="Deng H."/>
            <person name="Wang Z.W."/>
            <person name="Zhu S.L."/>
            <person name="Zhao X."/>
            <person name="Deng C."/>
            <person name="Niu S.C."/>
            <person name="Huang J."/>
            <person name="Wang M."/>
            <person name="Liu G.H."/>
            <person name="Yang H.J."/>
            <person name="Xiao X.J."/>
            <person name="Hsiao Y.Y."/>
            <person name="Wu W.L."/>
            <person name="Chen Y.Y."/>
            <person name="Mitsuda N."/>
            <person name="Ohme-Takagi M."/>
            <person name="Luo Y.B."/>
            <person name="Van de Peer Y."/>
            <person name="Liu Z.J."/>
        </authorList>
    </citation>
    <scope>NUCLEOTIDE SEQUENCE [LARGE SCALE GENOMIC DNA]</scope>
    <source>
        <tissue evidence="1">The whole plant</tissue>
    </source>
</reference>
<name>A0A2I0X1M8_9ASPA</name>
<proteinExistence type="predicted"/>
<evidence type="ECO:0000313" key="2">
    <source>
        <dbReference type="Proteomes" id="UP000233837"/>
    </source>
</evidence>
<sequence>MERRGGRRLGARGSVSASKVGEVLSLSLSLSAEGLRGVWLWYQVKGSTGEMDWVSRRIGEEEEGGSWRLGMRRQDGSMRSRLSSALLRSGLEEADWRR</sequence>
<dbReference type="AlphaFoldDB" id="A0A2I0X1M8"/>